<comment type="similarity">
    <text evidence="2">Belongs to the ROK (NagC/XylR) family.</text>
</comment>
<dbReference type="InterPro" id="IPR000600">
    <property type="entry name" value="ROK"/>
</dbReference>
<evidence type="ECO:0000256" key="1">
    <source>
        <dbReference type="ARBA" id="ARBA00001946"/>
    </source>
</evidence>
<evidence type="ECO:0000256" key="8">
    <source>
        <dbReference type="ARBA" id="ARBA00022840"/>
    </source>
</evidence>
<dbReference type="InterPro" id="IPR043129">
    <property type="entry name" value="ATPase_NBD"/>
</dbReference>
<dbReference type="InterPro" id="IPR049874">
    <property type="entry name" value="ROK_cs"/>
</dbReference>
<comment type="catalytic activity">
    <reaction evidence="12">
        <text>D-fructose + ATP = D-fructose 6-phosphate + ADP + H(+)</text>
        <dbReference type="Rhea" id="RHEA:16125"/>
        <dbReference type="ChEBI" id="CHEBI:15378"/>
        <dbReference type="ChEBI" id="CHEBI:30616"/>
        <dbReference type="ChEBI" id="CHEBI:37721"/>
        <dbReference type="ChEBI" id="CHEBI:61527"/>
        <dbReference type="ChEBI" id="CHEBI:456216"/>
        <dbReference type="EC" id="2.7.1.4"/>
    </reaction>
</comment>
<evidence type="ECO:0000256" key="13">
    <source>
        <dbReference type="ARBA" id="ARBA00074653"/>
    </source>
</evidence>
<dbReference type="CDD" id="cd24067">
    <property type="entry name" value="ASKHA_NBD_ROK_BsFRK-like"/>
    <property type="match status" value="1"/>
</dbReference>
<evidence type="ECO:0000256" key="6">
    <source>
        <dbReference type="ARBA" id="ARBA00022777"/>
    </source>
</evidence>
<dbReference type="Gene3D" id="3.30.420.40">
    <property type="match status" value="2"/>
</dbReference>
<evidence type="ECO:0000256" key="12">
    <source>
        <dbReference type="ARBA" id="ARBA00048451"/>
    </source>
</evidence>
<keyword evidence="15" id="KW-1185">Reference proteome</keyword>
<evidence type="ECO:0000313" key="15">
    <source>
        <dbReference type="Proteomes" id="UP000674938"/>
    </source>
</evidence>
<dbReference type="GO" id="GO:0005524">
    <property type="term" value="F:ATP binding"/>
    <property type="evidence" value="ECO:0007669"/>
    <property type="project" value="UniProtKB-KW"/>
</dbReference>
<evidence type="ECO:0000256" key="2">
    <source>
        <dbReference type="ARBA" id="ARBA00006479"/>
    </source>
</evidence>
<keyword evidence="10" id="KW-0119">Carbohydrate metabolism</keyword>
<keyword evidence="4" id="KW-0479">Metal-binding</keyword>
<organism evidence="14 15">
    <name type="scientific">Vagococcus allomyrinae</name>
    <dbReference type="NCBI Taxonomy" id="2794353"/>
    <lineage>
        <taxon>Bacteria</taxon>
        <taxon>Bacillati</taxon>
        <taxon>Bacillota</taxon>
        <taxon>Bacilli</taxon>
        <taxon>Lactobacillales</taxon>
        <taxon>Enterococcaceae</taxon>
        <taxon>Vagococcus</taxon>
    </lineage>
</organism>
<dbReference type="InterPro" id="IPR051804">
    <property type="entry name" value="Carb_Metab_Reg_Kinase/Isom"/>
</dbReference>
<comment type="caution">
    <text evidence="14">The sequence shown here is derived from an EMBL/GenBank/DDBJ whole genome shotgun (WGS) entry which is preliminary data.</text>
</comment>
<dbReference type="GO" id="GO:0008865">
    <property type="term" value="F:fructokinase activity"/>
    <property type="evidence" value="ECO:0007669"/>
    <property type="project" value="UniProtKB-EC"/>
</dbReference>
<keyword evidence="5" id="KW-0547">Nucleotide-binding</keyword>
<evidence type="ECO:0000256" key="4">
    <source>
        <dbReference type="ARBA" id="ARBA00022723"/>
    </source>
</evidence>
<accession>A0A940PE84</accession>
<dbReference type="PROSITE" id="PS01125">
    <property type="entry name" value="ROK"/>
    <property type="match status" value="1"/>
</dbReference>
<comment type="cofactor">
    <cofactor evidence="1">
        <name>Mg(2+)</name>
        <dbReference type="ChEBI" id="CHEBI:18420"/>
    </cofactor>
</comment>
<dbReference type="SUPFAM" id="SSF53067">
    <property type="entry name" value="Actin-like ATPase domain"/>
    <property type="match status" value="1"/>
</dbReference>
<evidence type="ECO:0000256" key="3">
    <source>
        <dbReference type="ARBA" id="ARBA00022679"/>
    </source>
</evidence>
<evidence type="ECO:0000256" key="11">
    <source>
        <dbReference type="ARBA" id="ARBA00038887"/>
    </source>
</evidence>
<keyword evidence="7" id="KW-0862">Zinc</keyword>
<gene>
    <name evidence="14" type="ORF">I6N95_19505</name>
</gene>
<dbReference type="FunFam" id="3.30.420.40:FF:000136">
    <property type="entry name" value="Putative fructokinase"/>
    <property type="match status" value="1"/>
</dbReference>
<dbReference type="AlphaFoldDB" id="A0A940PE84"/>
<evidence type="ECO:0000256" key="9">
    <source>
        <dbReference type="ARBA" id="ARBA00022842"/>
    </source>
</evidence>
<keyword evidence="3" id="KW-0808">Transferase</keyword>
<dbReference type="Proteomes" id="UP000674938">
    <property type="component" value="Unassembled WGS sequence"/>
</dbReference>
<dbReference type="Pfam" id="PF00480">
    <property type="entry name" value="ROK"/>
    <property type="match status" value="1"/>
</dbReference>
<dbReference type="GO" id="GO:0046872">
    <property type="term" value="F:metal ion binding"/>
    <property type="evidence" value="ECO:0007669"/>
    <property type="project" value="UniProtKB-KW"/>
</dbReference>
<dbReference type="PANTHER" id="PTHR42742:SF3">
    <property type="entry name" value="FRUCTOKINASE"/>
    <property type="match status" value="1"/>
</dbReference>
<dbReference type="EC" id="2.7.1.4" evidence="11"/>
<dbReference type="RefSeq" id="WP_209531014.1">
    <property type="nucleotide sequence ID" value="NZ_JAEEGA010000014.1"/>
</dbReference>
<evidence type="ECO:0000256" key="7">
    <source>
        <dbReference type="ARBA" id="ARBA00022833"/>
    </source>
</evidence>
<sequence length="286" mass="30570">MLYGAIEAGGTKFVCAVSDENLDIKERVSIPTTVPEETMTAVFAFFDQHDVASIGVGSFGPIDVNKKSETYGYITSTPKLAWAHYNFLGALTERYDVPVAWTTDVNAAAYGELKKGAAVGKDSCLYITVGTGIGGGVVIDGKIINGYGHPEVGHILVRKHPEDTYGGACPYHGDCLEGVAAGPSLEQRHGIKGHELGAKHKAWDIEAYYLAQAIMSYTLILSPEMVVMGGGVMKQTQLFPLMRASFEKQMNGYVATPPLEDYIVPCGLGDNAGITGCLLLAIEEVN</sequence>
<reference evidence="14" key="1">
    <citation type="submission" date="2020-12" db="EMBL/GenBank/DDBJ databases">
        <title>Vagococcus allomyrinae sp. nov. and Enterococcus lavae sp. nov., isolated from the larvae of Allomyrina dichotoma.</title>
        <authorList>
            <person name="Lee S.D."/>
        </authorList>
    </citation>
    <scope>NUCLEOTIDE SEQUENCE</scope>
    <source>
        <strain evidence="14">BWB3-3</strain>
    </source>
</reference>
<name>A0A940PE84_9ENTE</name>
<proteinExistence type="inferred from homology"/>
<evidence type="ECO:0000256" key="5">
    <source>
        <dbReference type="ARBA" id="ARBA00022741"/>
    </source>
</evidence>
<dbReference type="EMBL" id="JAEEGA010000014">
    <property type="protein sequence ID" value="MBP1043210.1"/>
    <property type="molecule type" value="Genomic_DNA"/>
</dbReference>
<dbReference type="PANTHER" id="PTHR42742">
    <property type="entry name" value="TRANSCRIPTIONAL REPRESSOR MPRA"/>
    <property type="match status" value="1"/>
</dbReference>
<keyword evidence="8" id="KW-0067">ATP-binding</keyword>
<keyword evidence="9" id="KW-0460">Magnesium</keyword>
<dbReference type="FunFam" id="3.30.420.40:FF:000153">
    <property type="entry name" value="Putative fructokinase"/>
    <property type="match status" value="1"/>
</dbReference>
<evidence type="ECO:0000313" key="14">
    <source>
        <dbReference type="EMBL" id="MBP1043210.1"/>
    </source>
</evidence>
<keyword evidence="6" id="KW-0418">Kinase</keyword>
<evidence type="ECO:0000256" key="10">
    <source>
        <dbReference type="ARBA" id="ARBA00023277"/>
    </source>
</evidence>
<protein>
    <recommendedName>
        <fullName evidence="13">Fructokinase</fullName>
        <ecNumber evidence="11">2.7.1.4</ecNumber>
    </recommendedName>
</protein>